<dbReference type="EMBL" id="CATWAF010000001">
    <property type="protein sequence ID" value="CAJ0688378.1"/>
    <property type="molecule type" value="Genomic_DNA"/>
</dbReference>
<organism evidence="3 4">
    <name type="scientific">Ralstonia wenshanensis</name>
    <dbReference type="NCBI Taxonomy" id="2842456"/>
    <lineage>
        <taxon>Bacteria</taxon>
        <taxon>Pseudomonadati</taxon>
        <taxon>Pseudomonadota</taxon>
        <taxon>Betaproteobacteria</taxon>
        <taxon>Burkholderiales</taxon>
        <taxon>Burkholderiaceae</taxon>
        <taxon>Ralstonia</taxon>
    </lineage>
</organism>
<name>A0AAD2AS24_9RALS</name>
<gene>
    <name evidence="3" type="ORF">LMG18091_00930</name>
</gene>
<comment type="caution">
    <text evidence="3">The sequence shown here is derived from an EMBL/GenBank/DDBJ whole genome shotgun (WGS) entry which is preliminary data.</text>
</comment>
<dbReference type="RefSeq" id="WP_316868746.1">
    <property type="nucleotide sequence ID" value="NZ_CATWAF010000001.1"/>
</dbReference>
<feature type="coiled-coil region" evidence="1">
    <location>
        <begin position="34"/>
        <end position="90"/>
    </location>
</feature>
<proteinExistence type="predicted"/>
<evidence type="ECO:0000313" key="3">
    <source>
        <dbReference type="EMBL" id="CAJ0688378.1"/>
    </source>
</evidence>
<evidence type="ECO:0000256" key="1">
    <source>
        <dbReference type="SAM" id="Coils"/>
    </source>
</evidence>
<reference evidence="3 4" key="1">
    <citation type="submission" date="2023-07" db="EMBL/GenBank/DDBJ databases">
        <authorList>
            <person name="Peeters C."/>
        </authorList>
    </citation>
    <scope>NUCLEOTIDE SEQUENCE [LARGE SCALE GENOMIC DNA]</scope>
    <source>
        <strain evidence="3 4">LMG 18091</strain>
    </source>
</reference>
<protein>
    <submittedName>
        <fullName evidence="3">Uncharacterized protein</fullName>
    </submittedName>
</protein>
<feature type="region of interest" description="Disordered" evidence="2">
    <location>
        <begin position="254"/>
        <end position="281"/>
    </location>
</feature>
<evidence type="ECO:0000313" key="4">
    <source>
        <dbReference type="Proteomes" id="UP001189915"/>
    </source>
</evidence>
<dbReference type="AlphaFoldDB" id="A0AAD2AS24"/>
<accession>A0AAD2AS24</accession>
<keyword evidence="4" id="KW-1185">Reference proteome</keyword>
<evidence type="ECO:0000256" key="2">
    <source>
        <dbReference type="SAM" id="MobiDB-lite"/>
    </source>
</evidence>
<sequence length="305" mass="34194">MFELKQFFDKANFSKQDEASIRTFLESPEATKILARAEQENVEKRRALRTHLDAIDAKYDKGIDAACKAAVEAVKAREAAEAQLAVAKAEEWRLRSAVDALESIKGKEARELRQQLTDSRDMRLDDFWMYLDSAKDKLRHLGRVTAFPLGPWTGQKSIRYETNADEVSALSTALKEAMADVEHMTLLPLSRAEVSERLTAVTHKLEPMMDAFSLPTPRLDENGAVTLSRERLKFVEVLRDNGLLERGDEPAKPLAVQATSPKSPTVKRVARQKPTAPAQKAVPPVKKAIAYTEVRMGDGSKRLYF</sequence>
<dbReference type="Proteomes" id="UP001189915">
    <property type="component" value="Unassembled WGS sequence"/>
</dbReference>
<keyword evidence="1" id="KW-0175">Coiled coil</keyword>